<protein>
    <recommendedName>
        <fullName evidence="1">HNH nuclease domain-containing protein</fullName>
    </recommendedName>
</protein>
<dbReference type="OrthoDB" id="3778721at2"/>
<evidence type="ECO:0000313" key="2">
    <source>
        <dbReference type="EMBL" id="ROR89392.1"/>
    </source>
</evidence>
<comment type="caution">
    <text evidence="2">The sequence shown here is derived from an EMBL/GenBank/DDBJ whole genome shotgun (WGS) entry which is preliminary data.</text>
</comment>
<dbReference type="Proteomes" id="UP000281738">
    <property type="component" value="Unassembled WGS sequence"/>
</dbReference>
<gene>
    <name evidence="2" type="ORF">EDD33_0216</name>
</gene>
<dbReference type="AlphaFoldDB" id="A0A3N2CPF7"/>
<proteinExistence type="predicted"/>
<dbReference type="SMART" id="SM00507">
    <property type="entry name" value="HNHc"/>
    <property type="match status" value="1"/>
</dbReference>
<keyword evidence="3" id="KW-1185">Reference proteome</keyword>
<dbReference type="EMBL" id="RKHO01000001">
    <property type="protein sequence ID" value="ROR89392.1"/>
    <property type="molecule type" value="Genomic_DNA"/>
</dbReference>
<evidence type="ECO:0000259" key="1">
    <source>
        <dbReference type="SMART" id="SM00507"/>
    </source>
</evidence>
<dbReference type="CDD" id="cd00085">
    <property type="entry name" value="HNHc"/>
    <property type="match status" value="1"/>
</dbReference>
<sequence>MVPASRSQKARLVDAAWEARLVDAAWEARADEHEAQLRQLRVALQWALLHPAPVDADGVVEHAGWGEIRLVGDPAPLRPLAGEGAPLVAHEAPVELAAALGVPVLHAQQLIADALELAFRLPRLWTLLDEATGFSGPRVWQARQISHETHDLSLDAALHADRLICAVPDRIGLVDARRLAHEARLHADPDRAVAEEDDALAKRGVWLHRDGAAPATTEVVMTLDTPDAQLLDQSVTRIAADLKQLGDTDPLDVRRARAVGVLADPQHALDLMSGRPDAAPSPGGTGSLDLVVHLTPADLTADLTDQRGVASVEGLGAVSTRLLADWLARHRLTDGRISVRAVVDLADTRALDAHDPPPLQREQVLQRDAHCVFPGCRVDSRRCDLDHVVPYLDPAEGGPPGQTTAPNLAPLCRRHHNAKTHGGWTYHRRDGSYAWTSPTGHPYDVTPVSRAPIPTGARRA</sequence>
<accession>A0A3N2CPF7</accession>
<dbReference type="RefSeq" id="WP_123388757.1">
    <property type="nucleotide sequence ID" value="NZ_RKHO01000001.1"/>
</dbReference>
<evidence type="ECO:0000313" key="3">
    <source>
        <dbReference type="Proteomes" id="UP000281738"/>
    </source>
</evidence>
<dbReference type="Gene3D" id="1.10.30.50">
    <property type="match status" value="1"/>
</dbReference>
<feature type="domain" description="HNH nuclease" evidence="1">
    <location>
        <begin position="359"/>
        <end position="417"/>
    </location>
</feature>
<organism evidence="2 3">
    <name type="scientific">Nocardioides aurantiacus</name>
    <dbReference type="NCBI Taxonomy" id="86796"/>
    <lineage>
        <taxon>Bacteria</taxon>
        <taxon>Bacillati</taxon>
        <taxon>Actinomycetota</taxon>
        <taxon>Actinomycetes</taxon>
        <taxon>Propionibacteriales</taxon>
        <taxon>Nocardioidaceae</taxon>
        <taxon>Nocardioides</taxon>
    </lineage>
</organism>
<reference evidence="2 3" key="1">
    <citation type="submission" date="2018-11" db="EMBL/GenBank/DDBJ databases">
        <title>Sequencing the genomes of 1000 actinobacteria strains.</title>
        <authorList>
            <person name="Klenk H.-P."/>
        </authorList>
    </citation>
    <scope>NUCLEOTIDE SEQUENCE [LARGE SCALE GENOMIC DNA]</scope>
    <source>
        <strain evidence="2 3">DSM 12652</strain>
    </source>
</reference>
<dbReference type="InterPro" id="IPR003615">
    <property type="entry name" value="HNH_nuc"/>
</dbReference>
<name>A0A3N2CPF7_9ACTN</name>